<gene>
    <name evidence="4" type="ORF">MW046_13115</name>
</gene>
<evidence type="ECO:0000313" key="4">
    <source>
        <dbReference type="EMBL" id="UPM44383.1"/>
    </source>
</evidence>
<dbReference type="Gene3D" id="3.40.50.12780">
    <property type="entry name" value="N-terminal domain of ligase-like"/>
    <property type="match status" value="1"/>
</dbReference>
<dbReference type="Pfam" id="PF23562">
    <property type="entry name" value="AMP-binding_C_3"/>
    <property type="match status" value="1"/>
</dbReference>
<dbReference type="PANTHER" id="PTHR43272:SF33">
    <property type="entry name" value="AMP-BINDING DOMAIN-CONTAINING PROTEIN-RELATED"/>
    <property type="match status" value="1"/>
</dbReference>
<sequence>MSSRAAPSAEWWDAEREYDDAVLEPTTIGQSFEESVKSNRERPAQRYKGGIYDRSLVSADVIEQPPAGRYETLTYSEMQRIVHTLAAGIRDLGVEPTDRIAVFADTRMEWAQVDFALLVAGAVVTTVYTESSTEQVRYLLSDSSSVGLFVENETLLGRVLAVEDDLDLRFIVVMDEFSLAESREDIFTLGELYRRGEQLSQSLQPETWLDSRSPDDLATIIYTSGTTGQPKGVKLTHRNLRDNVNGIRKRGGPRPDKPEDMFVIDKEITTLSFLPLAHVFERTVGHFTMFASGATVAYAESPETVAEDIGKVRPDGLTSVPRVYERIYDSMQEQAQGSRLKEHIFEWALDLAREHSRRSEHGVFHRLKHALADRLVYSNVREELGGGVDGFISGGGSLSVELSRLFDGMGLTIYEGYGLTEAAPVVSVNPIEDPRPGTLGPPLPGVEVSLDGSQIDESRKHHSTSEIGELLVRGANVTSGYWQDPHATEAAFTENEWFRTGDIVEQTDDGYLIFHDRLKQLLVLSTGKNVAPEPIENAFATSDRVEQIMVIGDDEKFISALIVPNFEEVRRWADREEIRLPDSREQLCHDEQVQRWIVEEVNAVNRRFQPEEQIKLFELVSERWTPQNGLLTPSLKKKRRNIRQRYDERIEDIYSSN</sequence>
<dbReference type="GO" id="GO:0016020">
    <property type="term" value="C:membrane"/>
    <property type="evidence" value="ECO:0007669"/>
    <property type="project" value="TreeGrafter"/>
</dbReference>
<dbReference type="SUPFAM" id="SSF56801">
    <property type="entry name" value="Acetyl-CoA synthetase-like"/>
    <property type="match status" value="1"/>
</dbReference>
<dbReference type="GO" id="GO:0005524">
    <property type="term" value="F:ATP binding"/>
    <property type="evidence" value="ECO:0007669"/>
    <property type="project" value="UniProtKB-KW"/>
</dbReference>
<evidence type="ECO:0000313" key="5">
    <source>
        <dbReference type="Proteomes" id="UP000831768"/>
    </source>
</evidence>
<dbReference type="KEGG" id="haad:MW046_13115"/>
<evidence type="ECO:0000256" key="2">
    <source>
        <dbReference type="ARBA" id="ARBA00022840"/>
    </source>
</evidence>
<organism evidence="4 5">
    <name type="scientific">Halocatena salina</name>
    <dbReference type="NCBI Taxonomy" id="2934340"/>
    <lineage>
        <taxon>Archaea</taxon>
        <taxon>Methanobacteriati</taxon>
        <taxon>Methanobacteriota</taxon>
        <taxon>Stenosarchaea group</taxon>
        <taxon>Halobacteria</taxon>
        <taxon>Halobacteriales</taxon>
        <taxon>Natronomonadaceae</taxon>
        <taxon>Halocatena</taxon>
    </lineage>
</organism>
<dbReference type="RefSeq" id="WP_247995037.1">
    <property type="nucleotide sequence ID" value="NZ_CP096020.1"/>
</dbReference>
<dbReference type="GO" id="GO:0004467">
    <property type="term" value="F:long-chain fatty acid-CoA ligase activity"/>
    <property type="evidence" value="ECO:0007669"/>
    <property type="project" value="TreeGrafter"/>
</dbReference>
<dbReference type="EMBL" id="CP096020">
    <property type="protein sequence ID" value="UPM44383.1"/>
    <property type="molecule type" value="Genomic_DNA"/>
</dbReference>
<dbReference type="GeneID" id="71929004"/>
<keyword evidence="5" id="KW-1185">Reference proteome</keyword>
<protein>
    <submittedName>
        <fullName evidence="4">Long-chain fatty acid--CoA ligase</fullName>
    </submittedName>
</protein>
<dbReference type="Pfam" id="PF00501">
    <property type="entry name" value="AMP-binding"/>
    <property type="match status" value="1"/>
</dbReference>
<dbReference type="AlphaFoldDB" id="A0A8U0A8N2"/>
<evidence type="ECO:0000256" key="1">
    <source>
        <dbReference type="ARBA" id="ARBA00022741"/>
    </source>
</evidence>
<proteinExistence type="predicted"/>
<dbReference type="Proteomes" id="UP000831768">
    <property type="component" value="Plasmid unnamed1"/>
</dbReference>
<dbReference type="PANTHER" id="PTHR43272">
    <property type="entry name" value="LONG-CHAIN-FATTY-ACID--COA LIGASE"/>
    <property type="match status" value="1"/>
</dbReference>
<dbReference type="CDD" id="cd05907">
    <property type="entry name" value="VL_LC_FACS_like"/>
    <property type="match status" value="1"/>
</dbReference>
<keyword evidence="4" id="KW-0436">Ligase</keyword>
<dbReference type="InterPro" id="IPR020845">
    <property type="entry name" value="AMP-binding_CS"/>
</dbReference>
<feature type="domain" description="AMP-dependent synthetase/ligase" evidence="3">
    <location>
        <begin position="63"/>
        <end position="482"/>
    </location>
</feature>
<keyword evidence="1" id="KW-0547">Nucleotide-binding</keyword>
<accession>A0A8U0A8N2</accession>
<name>A0A8U0A8N2_9EURY</name>
<keyword evidence="4" id="KW-0614">Plasmid</keyword>
<keyword evidence="2" id="KW-0067">ATP-binding</keyword>
<dbReference type="PROSITE" id="PS00455">
    <property type="entry name" value="AMP_BINDING"/>
    <property type="match status" value="1"/>
</dbReference>
<dbReference type="InterPro" id="IPR000873">
    <property type="entry name" value="AMP-dep_synth/lig_dom"/>
</dbReference>
<geneLocation type="plasmid" evidence="4 5">
    <name>unnamed1</name>
</geneLocation>
<reference evidence="4" key="1">
    <citation type="submission" date="2022-04" db="EMBL/GenBank/DDBJ databases">
        <title>Halocatena sp. nov., isolated from a salt lake.</title>
        <authorList>
            <person name="Cui H.-L."/>
        </authorList>
    </citation>
    <scope>NUCLEOTIDE SEQUENCE</scope>
    <source>
        <strain evidence="4">AD-1</strain>
        <plasmid evidence="4">unnamed1</plasmid>
    </source>
</reference>
<evidence type="ECO:0000259" key="3">
    <source>
        <dbReference type="Pfam" id="PF00501"/>
    </source>
</evidence>
<dbReference type="InterPro" id="IPR042099">
    <property type="entry name" value="ANL_N_sf"/>
</dbReference>